<dbReference type="HOGENOM" id="CLU_031404_1_0_10"/>
<dbReference type="PANTHER" id="PTHR10443:SF12">
    <property type="entry name" value="DIPEPTIDASE"/>
    <property type="match status" value="1"/>
</dbReference>
<keyword evidence="2" id="KW-1185">Reference proteome</keyword>
<name>D2QIM2_SPILD</name>
<dbReference type="Proteomes" id="UP000002028">
    <property type="component" value="Chromosome"/>
</dbReference>
<reference evidence="1 2" key="1">
    <citation type="journal article" date="2010" name="Stand. Genomic Sci.">
        <title>Complete genome sequence of Spirosoma linguale type strain (1).</title>
        <authorList>
            <person name="Lail K."/>
            <person name="Sikorski J."/>
            <person name="Saunders E."/>
            <person name="Lapidus A."/>
            <person name="Glavina Del Rio T."/>
            <person name="Copeland A."/>
            <person name="Tice H."/>
            <person name="Cheng J.-F."/>
            <person name="Lucas S."/>
            <person name="Nolan M."/>
            <person name="Bruce D."/>
            <person name="Goodwin L."/>
            <person name="Pitluck S."/>
            <person name="Ivanova N."/>
            <person name="Mavromatis K."/>
            <person name="Ovchinnikova G."/>
            <person name="Pati A."/>
            <person name="Chen A."/>
            <person name="Palaniappan K."/>
            <person name="Land M."/>
            <person name="Hauser L."/>
            <person name="Chang Y.-J."/>
            <person name="Jeffries C.D."/>
            <person name="Chain P."/>
            <person name="Brettin T."/>
            <person name="Detter J.C."/>
            <person name="Schuetze A."/>
            <person name="Rohde M."/>
            <person name="Tindall B.J."/>
            <person name="Goeker M."/>
            <person name="Bristow J."/>
            <person name="Eisen J.A."/>
            <person name="Markowitz V."/>
            <person name="Hugenholtz P."/>
            <person name="Kyrpides N.C."/>
            <person name="Klenk H.-P."/>
            <person name="Chen F."/>
        </authorList>
    </citation>
    <scope>NUCLEOTIDE SEQUENCE [LARGE SCALE GENOMIC DNA]</scope>
    <source>
        <strain evidence="2">ATCC 33905 / DSM 74 / LMG 10896 / Claus 1</strain>
    </source>
</reference>
<dbReference type="SUPFAM" id="SSF51556">
    <property type="entry name" value="Metallo-dependent hydrolases"/>
    <property type="match status" value="1"/>
</dbReference>
<dbReference type="AlphaFoldDB" id="D2QIM2"/>
<dbReference type="GO" id="GO:0070573">
    <property type="term" value="F:metallodipeptidase activity"/>
    <property type="evidence" value="ECO:0007669"/>
    <property type="project" value="InterPro"/>
</dbReference>
<dbReference type="EMBL" id="CP001769">
    <property type="protein sequence ID" value="ADB39948.1"/>
    <property type="molecule type" value="Genomic_DNA"/>
</dbReference>
<gene>
    <name evidence="1" type="ordered locus">Slin_3958</name>
</gene>
<sequence>MFIIDAHLDMALNAIEWNRDYRLSAHQIRELEADMTDKIDRAKGTVSLPDLRRGNIGLVVATQIARFNQSNGNLPGAGWNSPEQAWAMTQAQRTWYETMVDAGEMVQITDRTSLDSHVALWLDESIPNDTKPVGYILSLEGADSLVNLSYLEKAYNYGLRALGPAHYSTGRYAPGTGLNGPLTAQGRELVKEMDRLGIILDATHLTDEGFTEALSLYKGPVWASHHNCRALVPHQRQLTDDQIRQLTDRGGVIGGCFDAWMMKPGFTQRVSNPTEFGISIETIIDHYDHICQLTGSSQHIAIGSDLDGTYGIEQSPSDLDTIADLQSLTGLLTKRGYTQEDIENIFHKNWLRFLRGAWSPGT</sequence>
<proteinExistence type="predicted"/>
<dbReference type="PROSITE" id="PS51365">
    <property type="entry name" value="RENAL_DIPEPTIDASE_2"/>
    <property type="match status" value="1"/>
</dbReference>
<accession>D2QIM2</accession>
<dbReference type="Pfam" id="PF01244">
    <property type="entry name" value="Peptidase_M19"/>
    <property type="match status" value="1"/>
</dbReference>
<dbReference type="eggNOG" id="COG2355">
    <property type="taxonomic scope" value="Bacteria"/>
</dbReference>
<dbReference type="InterPro" id="IPR032466">
    <property type="entry name" value="Metal_Hydrolase"/>
</dbReference>
<dbReference type="InterPro" id="IPR008257">
    <property type="entry name" value="Pept_M19"/>
</dbReference>
<evidence type="ECO:0000313" key="1">
    <source>
        <dbReference type="EMBL" id="ADB39948.1"/>
    </source>
</evidence>
<protein>
    <submittedName>
        <fullName evidence="1">Peptidase M19 renal dipeptidase</fullName>
    </submittedName>
</protein>
<evidence type="ECO:0000313" key="2">
    <source>
        <dbReference type="Proteomes" id="UP000002028"/>
    </source>
</evidence>
<dbReference type="RefSeq" id="WP_012928459.1">
    <property type="nucleotide sequence ID" value="NC_013730.1"/>
</dbReference>
<organism evidence="1 2">
    <name type="scientific">Spirosoma linguale (strain ATCC 33905 / DSM 74 / LMG 10896 / Claus 1)</name>
    <dbReference type="NCBI Taxonomy" id="504472"/>
    <lineage>
        <taxon>Bacteria</taxon>
        <taxon>Pseudomonadati</taxon>
        <taxon>Bacteroidota</taxon>
        <taxon>Cytophagia</taxon>
        <taxon>Cytophagales</taxon>
        <taxon>Cytophagaceae</taxon>
        <taxon>Spirosoma</taxon>
    </lineage>
</organism>
<dbReference type="STRING" id="504472.Slin_3958"/>
<dbReference type="KEGG" id="sli:Slin_3958"/>
<dbReference type="Gene3D" id="3.20.20.140">
    <property type="entry name" value="Metal-dependent hydrolases"/>
    <property type="match status" value="1"/>
</dbReference>
<dbReference type="PANTHER" id="PTHR10443">
    <property type="entry name" value="MICROSOMAL DIPEPTIDASE"/>
    <property type="match status" value="1"/>
</dbReference>
<dbReference type="GO" id="GO:0006508">
    <property type="term" value="P:proteolysis"/>
    <property type="evidence" value="ECO:0007669"/>
    <property type="project" value="InterPro"/>
</dbReference>